<feature type="domain" description="HTH gntR-type" evidence="4">
    <location>
        <begin position="9"/>
        <end position="77"/>
    </location>
</feature>
<keyword evidence="1" id="KW-0805">Transcription regulation</keyword>
<dbReference type="HOGENOM" id="CLU_017584_10_0_9"/>
<dbReference type="RefSeq" id="WP_007785932.1">
    <property type="nucleotide sequence ID" value="NZ_CM001441.1"/>
</dbReference>
<dbReference type="InterPro" id="IPR036388">
    <property type="entry name" value="WH-like_DNA-bd_sf"/>
</dbReference>
<protein>
    <submittedName>
        <fullName evidence="5">Putative transcriptional regulator</fullName>
    </submittedName>
</protein>
<evidence type="ECO:0000313" key="5">
    <source>
        <dbReference type="EMBL" id="EHQ91149.1"/>
    </source>
</evidence>
<accession>H5XXE3</accession>
<dbReference type="OrthoDB" id="163333at2"/>
<name>H5XXE3_9FIRM</name>
<dbReference type="PANTHER" id="PTHR38445">
    <property type="entry name" value="HTH-TYPE TRANSCRIPTIONAL REPRESSOR YTRA"/>
    <property type="match status" value="1"/>
</dbReference>
<dbReference type="InterPro" id="IPR000524">
    <property type="entry name" value="Tscrpt_reg_HTH_GntR"/>
</dbReference>
<keyword evidence="6" id="KW-1185">Reference proteome</keyword>
<dbReference type="Gene3D" id="1.10.10.10">
    <property type="entry name" value="Winged helix-like DNA-binding domain superfamily/Winged helix DNA-binding domain"/>
    <property type="match status" value="1"/>
</dbReference>
<dbReference type="AlphaFoldDB" id="H5XXE3"/>
<reference evidence="5 6" key="1">
    <citation type="submission" date="2011-11" db="EMBL/GenBank/DDBJ databases">
        <title>The Noncontiguous Finished genome of Desulfosporosinus youngiae DSM 17734.</title>
        <authorList>
            <consortium name="US DOE Joint Genome Institute (JGI-PGF)"/>
            <person name="Lucas S."/>
            <person name="Han J."/>
            <person name="Lapidus A."/>
            <person name="Cheng J.-F."/>
            <person name="Goodwin L."/>
            <person name="Pitluck S."/>
            <person name="Peters L."/>
            <person name="Ovchinnikova G."/>
            <person name="Lu M."/>
            <person name="Land M.L."/>
            <person name="Hauser L."/>
            <person name="Pester M."/>
            <person name="Spring S."/>
            <person name="Ollivier B."/>
            <person name="Rattei T."/>
            <person name="Klenk H.-P."/>
            <person name="Wagner M."/>
            <person name="Loy A."/>
            <person name="Woyke T.J."/>
        </authorList>
    </citation>
    <scope>NUCLEOTIDE SEQUENCE [LARGE SCALE GENOMIC DNA]</scope>
    <source>
        <strain evidence="5 6">DSM 17734</strain>
    </source>
</reference>
<evidence type="ECO:0000256" key="2">
    <source>
        <dbReference type="ARBA" id="ARBA00023125"/>
    </source>
</evidence>
<dbReference type="InterPro" id="IPR036390">
    <property type="entry name" value="WH_DNA-bd_sf"/>
</dbReference>
<evidence type="ECO:0000259" key="4">
    <source>
        <dbReference type="PROSITE" id="PS50949"/>
    </source>
</evidence>
<dbReference type="eggNOG" id="COG1725">
    <property type="taxonomic scope" value="Bacteria"/>
</dbReference>
<dbReference type="STRING" id="768710.DesyoDRAFT_4190"/>
<dbReference type="PANTHER" id="PTHR38445:SF6">
    <property type="entry name" value="GNTR-FAMILY TRANSCRIPTIONAL REGULATOR"/>
    <property type="match status" value="1"/>
</dbReference>
<dbReference type="PROSITE" id="PS50949">
    <property type="entry name" value="HTH_GNTR"/>
    <property type="match status" value="1"/>
</dbReference>
<dbReference type="CDD" id="cd07377">
    <property type="entry name" value="WHTH_GntR"/>
    <property type="match status" value="1"/>
</dbReference>
<evidence type="ECO:0000256" key="3">
    <source>
        <dbReference type="ARBA" id="ARBA00023163"/>
    </source>
</evidence>
<evidence type="ECO:0000313" key="6">
    <source>
        <dbReference type="Proteomes" id="UP000005104"/>
    </source>
</evidence>
<evidence type="ECO:0000256" key="1">
    <source>
        <dbReference type="ARBA" id="ARBA00023015"/>
    </source>
</evidence>
<dbReference type="GO" id="GO:0003677">
    <property type="term" value="F:DNA binding"/>
    <property type="evidence" value="ECO:0007669"/>
    <property type="project" value="UniProtKB-KW"/>
</dbReference>
<keyword evidence="2" id="KW-0238">DNA-binding</keyword>
<proteinExistence type="predicted"/>
<sequence length="123" mass="14028">MPWDLKSDRPIYTQLIEQIKLMIFSGVYPLGSKLPSVRDMAQDAAVNPNTMQKALVKLEEDGLIITHRTSGRSITEDASMIEKAKTKLAQEQISEFLEKMQLLGFERTEILTLIDTMVKEMKK</sequence>
<dbReference type="SMART" id="SM00345">
    <property type="entry name" value="HTH_GNTR"/>
    <property type="match status" value="1"/>
</dbReference>
<dbReference type="SUPFAM" id="SSF46785">
    <property type="entry name" value="Winged helix' DNA-binding domain"/>
    <property type="match status" value="1"/>
</dbReference>
<organism evidence="5 6">
    <name type="scientific">Desulfosporosinus youngiae DSM 17734</name>
    <dbReference type="NCBI Taxonomy" id="768710"/>
    <lineage>
        <taxon>Bacteria</taxon>
        <taxon>Bacillati</taxon>
        <taxon>Bacillota</taxon>
        <taxon>Clostridia</taxon>
        <taxon>Eubacteriales</taxon>
        <taxon>Desulfitobacteriaceae</taxon>
        <taxon>Desulfosporosinus</taxon>
    </lineage>
</organism>
<dbReference type="GO" id="GO:0003700">
    <property type="term" value="F:DNA-binding transcription factor activity"/>
    <property type="evidence" value="ECO:0007669"/>
    <property type="project" value="InterPro"/>
</dbReference>
<dbReference type="Proteomes" id="UP000005104">
    <property type="component" value="Chromosome"/>
</dbReference>
<gene>
    <name evidence="5" type="ORF">DesyoDRAFT_4190</name>
</gene>
<dbReference type="EMBL" id="CM001441">
    <property type="protein sequence ID" value="EHQ91149.1"/>
    <property type="molecule type" value="Genomic_DNA"/>
</dbReference>
<keyword evidence="3" id="KW-0804">Transcription</keyword>
<dbReference type="Pfam" id="PF00392">
    <property type="entry name" value="GntR"/>
    <property type="match status" value="1"/>
</dbReference>